<sequence length="159" mass="17725">MAQTDLKATVSLSALALWDQLQKELSAEVSRERQKSANLASKLETIEEERKELAETVQGQKLELENKNRMVTLLEKERDQLSLQRSLQNNAVMASQAKILRELANSLANDAHTRRMSKIAALHPPDIVPGTQPCLSTFRFSNPGHVTELLQIVSAALKL</sequence>
<name>A0A2H3CJA5_ARMGA</name>
<protein>
    <submittedName>
        <fullName evidence="2">Uncharacterized protein</fullName>
    </submittedName>
</protein>
<keyword evidence="3" id="KW-1185">Reference proteome</keyword>
<evidence type="ECO:0000313" key="3">
    <source>
        <dbReference type="Proteomes" id="UP000217790"/>
    </source>
</evidence>
<reference evidence="3" key="1">
    <citation type="journal article" date="2017" name="Nat. Ecol. Evol.">
        <title>Genome expansion and lineage-specific genetic innovations in the forest pathogenic fungi Armillaria.</title>
        <authorList>
            <person name="Sipos G."/>
            <person name="Prasanna A.N."/>
            <person name="Walter M.C."/>
            <person name="O'Connor E."/>
            <person name="Balint B."/>
            <person name="Krizsan K."/>
            <person name="Kiss B."/>
            <person name="Hess J."/>
            <person name="Varga T."/>
            <person name="Slot J."/>
            <person name="Riley R."/>
            <person name="Boka B."/>
            <person name="Rigling D."/>
            <person name="Barry K."/>
            <person name="Lee J."/>
            <person name="Mihaltcheva S."/>
            <person name="LaButti K."/>
            <person name="Lipzen A."/>
            <person name="Waldron R."/>
            <person name="Moloney N.M."/>
            <person name="Sperisen C."/>
            <person name="Kredics L."/>
            <person name="Vagvoelgyi C."/>
            <person name="Patrignani A."/>
            <person name="Fitzpatrick D."/>
            <person name="Nagy I."/>
            <person name="Doyle S."/>
            <person name="Anderson J.B."/>
            <person name="Grigoriev I.V."/>
            <person name="Gueldener U."/>
            <person name="Muensterkoetter M."/>
            <person name="Nagy L.G."/>
        </authorList>
    </citation>
    <scope>NUCLEOTIDE SEQUENCE [LARGE SCALE GENOMIC DNA]</scope>
    <source>
        <strain evidence="3">Ar21-2</strain>
    </source>
</reference>
<dbReference type="EMBL" id="KZ293709">
    <property type="protein sequence ID" value="PBK83115.1"/>
    <property type="molecule type" value="Genomic_DNA"/>
</dbReference>
<evidence type="ECO:0000313" key="2">
    <source>
        <dbReference type="EMBL" id="PBK83115.1"/>
    </source>
</evidence>
<evidence type="ECO:0000256" key="1">
    <source>
        <dbReference type="SAM" id="Coils"/>
    </source>
</evidence>
<dbReference type="InParanoid" id="A0A2H3CJA5"/>
<feature type="coiled-coil region" evidence="1">
    <location>
        <begin position="29"/>
        <end position="84"/>
    </location>
</feature>
<dbReference type="AlphaFoldDB" id="A0A2H3CJA5"/>
<accession>A0A2H3CJA5</accession>
<keyword evidence="1" id="KW-0175">Coiled coil</keyword>
<organism evidence="2 3">
    <name type="scientific">Armillaria gallica</name>
    <name type="common">Bulbous honey fungus</name>
    <name type="synonym">Armillaria bulbosa</name>
    <dbReference type="NCBI Taxonomy" id="47427"/>
    <lineage>
        <taxon>Eukaryota</taxon>
        <taxon>Fungi</taxon>
        <taxon>Dikarya</taxon>
        <taxon>Basidiomycota</taxon>
        <taxon>Agaricomycotina</taxon>
        <taxon>Agaricomycetes</taxon>
        <taxon>Agaricomycetidae</taxon>
        <taxon>Agaricales</taxon>
        <taxon>Marasmiineae</taxon>
        <taxon>Physalacriaceae</taxon>
        <taxon>Armillaria</taxon>
    </lineage>
</organism>
<dbReference type="OrthoDB" id="3004901at2759"/>
<gene>
    <name evidence="2" type="ORF">ARMGADRAFT_679345</name>
</gene>
<dbReference type="Proteomes" id="UP000217790">
    <property type="component" value="Unassembled WGS sequence"/>
</dbReference>
<proteinExistence type="predicted"/>